<dbReference type="Gene3D" id="3.40.50.10360">
    <property type="entry name" value="Hypothetical protein TT1679"/>
    <property type="match status" value="1"/>
</dbReference>
<dbReference type="NCBIfam" id="TIGR01440">
    <property type="entry name" value="TIGR01440 family protein"/>
    <property type="match status" value="1"/>
</dbReference>
<reference evidence="2 3" key="1">
    <citation type="submission" date="2017-02" db="EMBL/GenBank/DDBJ databases">
        <authorList>
            <person name="Peterson S.W."/>
        </authorList>
    </citation>
    <scope>NUCLEOTIDE SEQUENCE [LARGE SCALE GENOMIC DNA]</scope>
    <source>
        <strain evidence="2 3">ATCC 17233</strain>
    </source>
</reference>
<comment type="similarity">
    <text evidence="1">Belongs to the UPF0340 family.</text>
</comment>
<dbReference type="RefSeq" id="WP_078786268.1">
    <property type="nucleotide sequence ID" value="NZ_FMTO01000005.1"/>
</dbReference>
<accession>A0A1T4KZK4</accession>
<dbReference type="Proteomes" id="UP000189857">
    <property type="component" value="Unassembled WGS sequence"/>
</dbReference>
<gene>
    <name evidence="2" type="ORF">SAMN02745110_00589</name>
</gene>
<evidence type="ECO:0000313" key="2">
    <source>
        <dbReference type="EMBL" id="SJZ47892.1"/>
    </source>
</evidence>
<dbReference type="EMBL" id="FUXA01000005">
    <property type="protein sequence ID" value="SJZ47892.1"/>
    <property type="molecule type" value="Genomic_DNA"/>
</dbReference>
<evidence type="ECO:0000256" key="1">
    <source>
        <dbReference type="HAMAP-Rule" id="MF_00800"/>
    </source>
</evidence>
<organism evidence="2 3">
    <name type="scientific">Eubacterium ruminantium</name>
    <dbReference type="NCBI Taxonomy" id="42322"/>
    <lineage>
        <taxon>Bacteria</taxon>
        <taxon>Bacillati</taxon>
        <taxon>Bacillota</taxon>
        <taxon>Clostridia</taxon>
        <taxon>Eubacteriales</taxon>
        <taxon>Eubacteriaceae</taxon>
        <taxon>Eubacterium</taxon>
    </lineage>
</organism>
<dbReference type="HAMAP" id="MF_00800">
    <property type="entry name" value="UPF0340"/>
    <property type="match status" value="1"/>
</dbReference>
<proteinExistence type="inferred from homology"/>
<dbReference type="InterPro" id="IPR028345">
    <property type="entry name" value="Antibiotic_NAT-like"/>
</dbReference>
<keyword evidence="3" id="KW-1185">Reference proteome</keyword>
<dbReference type="OrthoDB" id="9803187at2"/>
<protein>
    <recommendedName>
        <fullName evidence="1">UPF0340 protein SAMN02745110_00589</fullName>
    </recommendedName>
</protein>
<dbReference type="Pfam" id="PF04260">
    <property type="entry name" value="DUF436"/>
    <property type="match status" value="1"/>
</dbReference>
<name>A0A1T4KZK4_9FIRM</name>
<dbReference type="AlphaFoldDB" id="A0A1T4KZK4"/>
<dbReference type="InterPro" id="IPR006340">
    <property type="entry name" value="DUF436"/>
</dbReference>
<sequence length="189" mass="20555">METDILEQIKNDASQVIKEVIEKAKLKKGQLFIIGCSSSETIGEHMGTASSAEAAEVIYSVVVNELKNAGIRVAVQCCEHLNRAVVVERETAEFYGFEEVNVIPQPHAGGAFAVEAYKNFDDPIVVESIEARADAGIDIGGVLIGMHIHPVVVPLRLDNKKIGKAVVIGARRRPKYVGGERAVYNEELE</sequence>
<dbReference type="SUPFAM" id="SSF110710">
    <property type="entry name" value="TTHA0583/YokD-like"/>
    <property type="match status" value="1"/>
</dbReference>
<evidence type="ECO:0000313" key="3">
    <source>
        <dbReference type="Proteomes" id="UP000189857"/>
    </source>
</evidence>
<dbReference type="PIRSF" id="PIRSF007510">
    <property type="entry name" value="UCP007510"/>
    <property type="match status" value="1"/>
</dbReference>